<dbReference type="Pfam" id="PF17996">
    <property type="entry name" value="CE2_N"/>
    <property type="match status" value="1"/>
</dbReference>
<dbReference type="InterPro" id="IPR052762">
    <property type="entry name" value="PCW_deacetylase/CE"/>
</dbReference>
<dbReference type="Gene3D" id="3.40.50.1110">
    <property type="entry name" value="SGNH hydrolase"/>
    <property type="match status" value="1"/>
</dbReference>
<dbReference type="InterPro" id="IPR036514">
    <property type="entry name" value="SGNH_hydro_sf"/>
</dbReference>
<evidence type="ECO:0000313" key="2">
    <source>
        <dbReference type="EMBL" id="TXJ62674.1"/>
    </source>
</evidence>
<dbReference type="InterPro" id="IPR001087">
    <property type="entry name" value="GDSL"/>
</dbReference>
<dbReference type="RefSeq" id="WP_130830022.1">
    <property type="nucleotide sequence ID" value="NZ_SDIK01000022.1"/>
</dbReference>
<proteinExistence type="predicted"/>
<gene>
    <name evidence="2" type="ORF">ETF27_03705</name>
</gene>
<dbReference type="InterPro" id="IPR037461">
    <property type="entry name" value="CtCE2-like_dom"/>
</dbReference>
<dbReference type="Proteomes" id="UP000321612">
    <property type="component" value="Unassembled WGS sequence"/>
</dbReference>
<accession>A0A5C8GL44</accession>
<dbReference type="AlphaFoldDB" id="A0A5C8GL44"/>
<comment type="caution">
    <text evidence="2">The sequence shown here is derived from an EMBL/GenBank/DDBJ whole genome shotgun (WGS) entry which is preliminary data.</text>
</comment>
<organism evidence="2 3">
    <name type="scientific">Prevotella brunnea</name>
    <dbReference type="NCBI Taxonomy" id="2508867"/>
    <lineage>
        <taxon>Bacteria</taxon>
        <taxon>Pseudomonadati</taxon>
        <taxon>Bacteroidota</taxon>
        <taxon>Bacteroidia</taxon>
        <taxon>Bacteroidales</taxon>
        <taxon>Prevotellaceae</taxon>
        <taxon>Prevotella</taxon>
    </lineage>
</organism>
<evidence type="ECO:0000313" key="3">
    <source>
        <dbReference type="Proteomes" id="UP000321612"/>
    </source>
</evidence>
<reference evidence="3" key="1">
    <citation type="submission" date="2019-05" db="EMBL/GenBank/DDBJ databases">
        <title>Prevotella brunnea sp. nov., isolated from a wound of a patient.</title>
        <authorList>
            <person name="Buhl M."/>
        </authorList>
    </citation>
    <scope>NUCLEOTIDE SEQUENCE [LARGE SCALE GENOMIC DNA]</scope>
    <source>
        <strain evidence="3">A2672</strain>
    </source>
</reference>
<feature type="domain" description="Carbohydrate esterase 2 N-terminal" evidence="1">
    <location>
        <begin position="40"/>
        <end position="146"/>
    </location>
</feature>
<dbReference type="Pfam" id="PF00657">
    <property type="entry name" value="Lipase_GDSL"/>
    <property type="match status" value="1"/>
</dbReference>
<name>A0A5C8GL44_9BACT</name>
<sequence length="365" mass="41329">MKNKLFAIICIVFTTITISASTTLPIKGSIISPSDKNIRYVGRISFKDVERPMFNWPGIEIIARFEGTSLKMIAKPKSGYFMCEIDNAAPFKVSFNAPKDSVVNLAVALPEGTHEVKLTYTIEGMSRHAEFRGFVLDEGCKLITPPELPDRRIEFIGNSITCAYGIESTDKADPYEDETANHYMSYAGIVSRNLHALHTAVARSGIGVYRNYNGPRSGNKITMQEEFYNTIYGDNREKWDFTKWTPQVVCINLGTNDFSTNNYDASLYEKAYRKFLLKVRTAYPNAKIVLLNGPMMAEKTHNIQGSILDKLTREFNEKGDKDIYRFAFTPQTGDLGYGACWHPSLLQHGRMAEELTPFLQKIMNW</sequence>
<dbReference type="GO" id="GO:0052689">
    <property type="term" value="F:carboxylic ester hydrolase activity"/>
    <property type="evidence" value="ECO:0007669"/>
    <property type="project" value="InterPro"/>
</dbReference>
<protein>
    <submittedName>
        <fullName evidence="2">Lipase</fullName>
    </submittedName>
</protein>
<evidence type="ECO:0000259" key="1">
    <source>
        <dbReference type="Pfam" id="PF17996"/>
    </source>
</evidence>
<dbReference type="SUPFAM" id="SSF52266">
    <property type="entry name" value="SGNH hydrolase"/>
    <property type="match status" value="1"/>
</dbReference>
<dbReference type="Gene3D" id="2.60.120.260">
    <property type="entry name" value="Galactose-binding domain-like"/>
    <property type="match status" value="1"/>
</dbReference>
<dbReference type="OrthoDB" id="9801375at2"/>
<dbReference type="PANTHER" id="PTHR37834:SF2">
    <property type="entry name" value="ESTERASE, SGNH HYDROLASE-TYPE"/>
    <property type="match status" value="1"/>
</dbReference>
<dbReference type="PANTHER" id="PTHR37834">
    <property type="entry name" value="GDSL-LIKE LIPASE/ACYLHYDROLASE DOMAIN PROTEIN (AFU_ORTHOLOGUE AFUA_2G00620)"/>
    <property type="match status" value="1"/>
</dbReference>
<dbReference type="EMBL" id="SDIK01000022">
    <property type="protein sequence ID" value="TXJ62674.1"/>
    <property type="molecule type" value="Genomic_DNA"/>
</dbReference>
<keyword evidence="3" id="KW-1185">Reference proteome</keyword>
<dbReference type="InterPro" id="IPR040794">
    <property type="entry name" value="CE2_N"/>
</dbReference>
<dbReference type="CDD" id="cd01831">
    <property type="entry name" value="Endoglucanase_E_like"/>
    <property type="match status" value="1"/>
</dbReference>